<keyword evidence="2" id="KW-1185">Reference proteome</keyword>
<dbReference type="EMBL" id="MU842871">
    <property type="protein sequence ID" value="KAK2028944.1"/>
    <property type="molecule type" value="Genomic_DNA"/>
</dbReference>
<proteinExistence type="predicted"/>
<reference evidence="1" key="1">
    <citation type="submission" date="2021-06" db="EMBL/GenBank/DDBJ databases">
        <title>Comparative genomics, transcriptomics and evolutionary studies reveal genomic signatures of adaptation to plant cell wall in hemibiotrophic fungi.</title>
        <authorList>
            <consortium name="DOE Joint Genome Institute"/>
            <person name="Baroncelli R."/>
            <person name="Diaz J.F."/>
            <person name="Benocci T."/>
            <person name="Peng M."/>
            <person name="Battaglia E."/>
            <person name="Haridas S."/>
            <person name="Andreopoulos W."/>
            <person name="Labutti K."/>
            <person name="Pangilinan J."/>
            <person name="Floch G.L."/>
            <person name="Makela M.R."/>
            <person name="Henrissat B."/>
            <person name="Grigoriev I.V."/>
            <person name="Crouch J.A."/>
            <person name="De Vries R.P."/>
            <person name="Sukno S.A."/>
            <person name="Thon M.R."/>
        </authorList>
    </citation>
    <scope>NUCLEOTIDE SEQUENCE</scope>
    <source>
        <strain evidence="1">MAFF235873</strain>
    </source>
</reference>
<comment type="caution">
    <text evidence="1">The sequence shown here is derived from an EMBL/GenBank/DDBJ whole genome shotgun (WGS) entry which is preliminary data.</text>
</comment>
<accession>A0AAD9HJ08</accession>
<dbReference type="AlphaFoldDB" id="A0AAD9HJ08"/>
<evidence type="ECO:0000313" key="1">
    <source>
        <dbReference type="EMBL" id="KAK2028944.1"/>
    </source>
</evidence>
<evidence type="ECO:0000313" key="2">
    <source>
        <dbReference type="Proteomes" id="UP001232148"/>
    </source>
</evidence>
<dbReference type="Proteomes" id="UP001232148">
    <property type="component" value="Unassembled WGS sequence"/>
</dbReference>
<protein>
    <submittedName>
        <fullName evidence="1">Uncharacterized protein</fullName>
    </submittedName>
</protein>
<name>A0AAD9HJ08_9PEZI</name>
<sequence>MECQTNCLGSSLLGKLKPPLHIAPDQQPPSLIATTTFPQLPPVSLQHAAILPFCRFRGTAAVLPGLAPSQPCLVRATANRPNSSTLALPTAENLTDAMHHVQQRAYQASIRCSITSSDGNHDDHGFLPLHCLPRTEYRYWPNWHVVSRCLLVSIASYKVCYLGIRIVPSSRSRPFLAECTLGASSIIALARVPCLAPYQR</sequence>
<organism evidence="1 2">
    <name type="scientific">Colletotrichum zoysiae</name>
    <dbReference type="NCBI Taxonomy" id="1216348"/>
    <lineage>
        <taxon>Eukaryota</taxon>
        <taxon>Fungi</taxon>
        <taxon>Dikarya</taxon>
        <taxon>Ascomycota</taxon>
        <taxon>Pezizomycotina</taxon>
        <taxon>Sordariomycetes</taxon>
        <taxon>Hypocreomycetidae</taxon>
        <taxon>Glomerellales</taxon>
        <taxon>Glomerellaceae</taxon>
        <taxon>Colletotrichum</taxon>
        <taxon>Colletotrichum graminicola species complex</taxon>
    </lineage>
</organism>
<gene>
    <name evidence="1" type="ORF">LX32DRAFT_382102</name>
</gene>